<name>A0A9Q9BNP3_9STAP</name>
<dbReference type="KEGG" id="mequ:KFV11_00250"/>
<evidence type="ECO:0000313" key="2">
    <source>
        <dbReference type="Proteomes" id="UP001057381"/>
    </source>
</evidence>
<reference evidence="1" key="1">
    <citation type="submission" date="2021-04" db="EMBL/GenBank/DDBJ databases">
        <title>Complete Genome Sequences of Macrococcus spp. from dog and cattle.</title>
        <authorList>
            <person name="Schwendener S."/>
            <person name="Perreten V."/>
        </authorList>
    </citation>
    <scope>NUCLEOTIDE SEQUENCE</scope>
    <source>
        <strain evidence="1">Epi0143-OL</strain>
    </source>
</reference>
<gene>
    <name evidence="1" type="ORF">KFV11_00250</name>
</gene>
<proteinExistence type="predicted"/>
<dbReference type="Proteomes" id="UP001057381">
    <property type="component" value="Chromosome"/>
</dbReference>
<protein>
    <submittedName>
        <fullName evidence="1">Uncharacterized protein</fullName>
    </submittedName>
</protein>
<accession>A0A9Q9BNP3</accession>
<dbReference type="RefSeq" id="WP_188017765.1">
    <property type="nucleotide sequence ID" value="NZ_CP073809.1"/>
</dbReference>
<sequence>MDFADYYFDRDYKEVLSEIELIMFLNQLRSQWRKISRKQFMDKYSIFEEVEIEELVEFAKEADIKKFNTHINNLNLASKLKAIESSKQKFLNDPIINEYQLKSLMALKLSRSDLSYTITSTKRINELNKYQKKLTYKINALKNSDIITTSNIKKLINEKIAMNYQESHDIYSYYYEEAMMYPNIVDKVESILQIQEDNGFILFTEFCKFIRKSIDFNSRLPYKKRLSKNEREILFKKLKIELMEVPLPIARIQLIRRMNEYFDISNHKTIDEFIERVLSEINKITKNIIDMIEETESELEVILVESLAVYLLENYLRLKPQYIFNIEGPLRFKDSIYNDMLAVMIEYEYKTISPLIQQTSYIDDDFKSVDVITFDNINKKTEVRIIENI</sequence>
<organism evidence="1 2">
    <name type="scientific">Macrococcus equipercicus</name>
    <dbReference type="NCBI Taxonomy" id="69967"/>
    <lineage>
        <taxon>Bacteria</taxon>
        <taxon>Bacillati</taxon>
        <taxon>Bacillota</taxon>
        <taxon>Bacilli</taxon>
        <taxon>Bacillales</taxon>
        <taxon>Staphylococcaceae</taxon>
        <taxon>Macrococcus</taxon>
    </lineage>
</organism>
<dbReference type="EMBL" id="CP073809">
    <property type="protein sequence ID" value="UTH13845.1"/>
    <property type="molecule type" value="Genomic_DNA"/>
</dbReference>
<dbReference type="AlphaFoldDB" id="A0A9Q9BNP3"/>
<evidence type="ECO:0000313" key="1">
    <source>
        <dbReference type="EMBL" id="UTH13845.1"/>
    </source>
</evidence>